<evidence type="ECO:0000256" key="2">
    <source>
        <dbReference type="ARBA" id="ARBA00004236"/>
    </source>
</evidence>
<accession>A0A7H0SMV1</accession>
<organism evidence="15 16">
    <name type="scientific">Corynebacterium poyangense</name>
    <dbReference type="NCBI Taxonomy" id="2684405"/>
    <lineage>
        <taxon>Bacteria</taxon>
        <taxon>Bacillati</taxon>
        <taxon>Actinomycetota</taxon>
        <taxon>Actinomycetes</taxon>
        <taxon>Mycobacteriales</taxon>
        <taxon>Corynebacteriaceae</taxon>
        <taxon>Corynebacterium</taxon>
    </lineage>
</organism>
<feature type="transmembrane region" description="Helical" evidence="12">
    <location>
        <begin position="176"/>
        <end position="199"/>
    </location>
</feature>
<keyword evidence="6 12" id="KW-0812">Transmembrane</keyword>
<dbReference type="Proteomes" id="UP000516320">
    <property type="component" value="Chromosome"/>
</dbReference>
<gene>
    <name evidence="15" type="ORF">GP475_03855</name>
</gene>
<evidence type="ECO:0000256" key="9">
    <source>
        <dbReference type="ARBA" id="ARBA00023012"/>
    </source>
</evidence>
<dbReference type="InterPro" id="IPR004358">
    <property type="entry name" value="Sig_transdc_His_kin-like_C"/>
</dbReference>
<sequence>MILRKTLRVPHSLSEGPSTVAQQHRWGSRTSSLRWRLSMLSAAMVAVAVILMTLVAFLTVFTSLSSTVDRDLDERATSLLENTMDPLYVMRLNEEVKQFRIYNPDTRISISPPGWAVSVGDPIYTRSTAKGEEKDGVTTTIETVGRERILTKTNAYNARVTLAREMTSPQQVLSSLAVVLISISAMGVVVSIGVGMIIANTGLKPLARLQRAVEYVTRTDKLKPIEVSGHDELAHLTRSFNDMMEALQRSRVRQTQLVADAGHELKTPLTSMRTNIELLMMVNRADSTATIPPEDRAALEKDVLAQMEELSTLVGDLVDLAREDAPQQMVEDADLADIMDTSLERVRRRRPDVTFDAQVESWIVQGDSFALGRAMLNLLDNAAKWSPAEGTVRIRMTRVDEHTLGITIADEGPGIPPEDRERVFERFYRSAESRSMPGSGLGLAIVRQVIERHGGSIVTDEAPSGGAMMRVTLPGRANYDDESDVRPPQDSGEEAGKEHRKAFAERWFKRRSE</sequence>
<keyword evidence="7" id="KW-0418">Kinase</keyword>
<dbReference type="AlphaFoldDB" id="A0A7H0SMV1"/>
<dbReference type="SUPFAM" id="SSF55874">
    <property type="entry name" value="ATPase domain of HSP90 chaperone/DNA topoisomerase II/histidine kinase"/>
    <property type="match status" value="1"/>
</dbReference>
<proteinExistence type="predicted"/>
<dbReference type="InterPro" id="IPR036890">
    <property type="entry name" value="HATPase_C_sf"/>
</dbReference>
<dbReference type="SUPFAM" id="SSF158472">
    <property type="entry name" value="HAMP domain-like"/>
    <property type="match status" value="1"/>
</dbReference>
<dbReference type="CDD" id="cd00075">
    <property type="entry name" value="HATPase"/>
    <property type="match status" value="1"/>
</dbReference>
<keyword evidence="16" id="KW-1185">Reference proteome</keyword>
<dbReference type="KEGG" id="cpoy:GP475_03855"/>
<evidence type="ECO:0000256" key="11">
    <source>
        <dbReference type="SAM" id="MobiDB-lite"/>
    </source>
</evidence>
<evidence type="ECO:0000256" key="6">
    <source>
        <dbReference type="ARBA" id="ARBA00022692"/>
    </source>
</evidence>
<dbReference type="PROSITE" id="PS50885">
    <property type="entry name" value="HAMP"/>
    <property type="match status" value="1"/>
</dbReference>
<evidence type="ECO:0000256" key="4">
    <source>
        <dbReference type="ARBA" id="ARBA00022553"/>
    </source>
</evidence>
<dbReference type="CDD" id="cd06225">
    <property type="entry name" value="HAMP"/>
    <property type="match status" value="1"/>
</dbReference>
<feature type="region of interest" description="Disordered" evidence="11">
    <location>
        <begin position="457"/>
        <end position="501"/>
    </location>
</feature>
<feature type="domain" description="Histidine kinase" evidence="13">
    <location>
        <begin position="260"/>
        <end position="477"/>
    </location>
</feature>
<dbReference type="Pfam" id="PF00512">
    <property type="entry name" value="HisKA"/>
    <property type="match status" value="1"/>
</dbReference>
<dbReference type="Pfam" id="PF00672">
    <property type="entry name" value="HAMP"/>
    <property type="match status" value="1"/>
</dbReference>
<dbReference type="InterPro" id="IPR036097">
    <property type="entry name" value="HisK_dim/P_sf"/>
</dbReference>
<evidence type="ECO:0000259" key="14">
    <source>
        <dbReference type="PROSITE" id="PS50885"/>
    </source>
</evidence>
<dbReference type="CDD" id="cd00082">
    <property type="entry name" value="HisKA"/>
    <property type="match status" value="1"/>
</dbReference>
<reference evidence="15 16" key="1">
    <citation type="submission" date="2019-12" db="EMBL/GenBank/DDBJ databases">
        <title>Corynebacterium sp. nov., isolated from feces of the Anser Albifrons in China.</title>
        <authorList>
            <person name="Liu Q."/>
        </authorList>
    </citation>
    <scope>NUCLEOTIDE SEQUENCE [LARGE SCALE GENOMIC DNA]</scope>
    <source>
        <strain evidence="15 16">4H37-19</strain>
    </source>
</reference>
<dbReference type="Gene3D" id="3.30.565.10">
    <property type="entry name" value="Histidine kinase-like ATPase, C-terminal domain"/>
    <property type="match status" value="1"/>
</dbReference>
<keyword evidence="10 12" id="KW-0472">Membrane</keyword>
<dbReference type="GO" id="GO:0005886">
    <property type="term" value="C:plasma membrane"/>
    <property type="evidence" value="ECO:0007669"/>
    <property type="project" value="UniProtKB-SubCell"/>
</dbReference>
<dbReference type="EC" id="2.7.13.3" evidence="3"/>
<keyword evidence="8 12" id="KW-1133">Transmembrane helix</keyword>
<keyword evidence="9" id="KW-0902">Two-component regulatory system</keyword>
<dbReference type="PANTHER" id="PTHR45436">
    <property type="entry name" value="SENSOR HISTIDINE KINASE YKOH"/>
    <property type="match status" value="1"/>
</dbReference>
<comment type="catalytic activity">
    <reaction evidence="1">
        <text>ATP + protein L-histidine = ADP + protein N-phospho-L-histidine.</text>
        <dbReference type="EC" id="2.7.13.3"/>
    </reaction>
</comment>
<dbReference type="InterPro" id="IPR005467">
    <property type="entry name" value="His_kinase_dom"/>
</dbReference>
<dbReference type="PANTHER" id="PTHR45436:SF5">
    <property type="entry name" value="SENSOR HISTIDINE KINASE TRCS"/>
    <property type="match status" value="1"/>
</dbReference>
<dbReference type="FunFam" id="3.30.565.10:FF:000006">
    <property type="entry name" value="Sensor histidine kinase WalK"/>
    <property type="match status" value="1"/>
</dbReference>
<feature type="transmembrane region" description="Helical" evidence="12">
    <location>
        <begin position="37"/>
        <end position="61"/>
    </location>
</feature>
<keyword evidence="4" id="KW-0597">Phosphoprotein</keyword>
<evidence type="ECO:0000259" key="13">
    <source>
        <dbReference type="PROSITE" id="PS50109"/>
    </source>
</evidence>
<dbReference type="PROSITE" id="PS50109">
    <property type="entry name" value="HIS_KIN"/>
    <property type="match status" value="1"/>
</dbReference>
<feature type="domain" description="HAMP" evidence="14">
    <location>
        <begin position="200"/>
        <end position="252"/>
    </location>
</feature>
<dbReference type="SMART" id="SM00304">
    <property type="entry name" value="HAMP"/>
    <property type="match status" value="1"/>
</dbReference>
<evidence type="ECO:0000256" key="8">
    <source>
        <dbReference type="ARBA" id="ARBA00022989"/>
    </source>
</evidence>
<dbReference type="InterPro" id="IPR003661">
    <property type="entry name" value="HisK_dim/P_dom"/>
</dbReference>
<dbReference type="Pfam" id="PF02518">
    <property type="entry name" value="HATPase_c"/>
    <property type="match status" value="1"/>
</dbReference>
<evidence type="ECO:0000256" key="1">
    <source>
        <dbReference type="ARBA" id="ARBA00000085"/>
    </source>
</evidence>
<dbReference type="Gene3D" id="6.10.340.10">
    <property type="match status" value="1"/>
</dbReference>
<dbReference type="RefSeq" id="WP_187975334.1">
    <property type="nucleotide sequence ID" value="NZ_CP046884.1"/>
</dbReference>
<dbReference type="GO" id="GO:0000155">
    <property type="term" value="F:phosphorelay sensor kinase activity"/>
    <property type="evidence" value="ECO:0007669"/>
    <property type="project" value="InterPro"/>
</dbReference>
<evidence type="ECO:0000313" key="15">
    <source>
        <dbReference type="EMBL" id="QNQ89876.1"/>
    </source>
</evidence>
<evidence type="ECO:0000313" key="16">
    <source>
        <dbReference type="Proteomes" id="UP000516320"/>
    </source>
</evidence>
<evidence type="ECO:0000256" key="3">
    <source>
        <dbReference type="ARBA" id="ARBA00012438"/>
    </source>
</evidence>
<dbReference type="SMART" id="SM00388">
    <property type="entry name" value="HisKA"/>
    <property type="match status" value="1"/>
</dbReference>
<dbReference type="SMART" id="SM00387">
    <property type="entry name" value="HATPase_c"/>
    <property type="match status" value="1"/>
</dbReference>
<dbReference type="Gene3D" id="1.10.287.130">
    <property type="match status" value="1"/>
</dbReference>
<protein>
    <recommendedName>
        <fullName evidence="3">histidine kinase</fullName>
        <ecNumber evidence="3">2.7.13.3</ecNumber>
    </recommendedName>
</protein>
<evidence type="ECO:0000256" key="5">
    <source>
        <dbReference type="ARBA" id="ARBA00022679"/>
    </source>
</evidence>
<evidence type="ECO:0000256" key="12">
    <source>
        <dbReference type="SAM" id="Phobius"/>
    </source>
</evidence>
<evidence type="ECO:0000256" key="7">
    <source>
        <dbReference type="ARBA" id="ARBA00022777"/>
    </source>
</evidence>
<keyword evidence="5" id="KW-0808">Transferase</keyword>
<dbReference type="InterPro" id="IPR003660">
    <property type="entry name" value="HAMP_dom"/>
</dbReference>
<dbReference type="PRINTS" id="PR00344">
    <property type="entry name" value="BCTRLSENSOR"/>
</dbReference>
<dbReference type="InterPro" id="IPR050428">
    <property type="entry name" value="TCS_sensor_his_kinase"/>
</dbReference>
<comment type="subcellular location">
    <subcellularLocation>
        <location evidence="2">Cell membrane</location>
    </subcellularLocation>
</comment>
<dbReference type="InterPro" id="IPR003594">
    <property type="entry name" value="HATPase_dom"/>
</dbReference>
<dbReference type="SUPFAM" id="SSF47384">
    <property type="entry name" value="Homodimeric domain of signal transducing histidine kinase"/>
    <property type="match status" value="1"/>
</dbReference>
<dbReference type="EMBL" id="CP046884">
    <property type="protein sequence ID" value="QNQ89876.1"/>
    <property type="molecule type" value="Genomic_DNA"/>
</dbReference>
<evidence type="ECO:0000256" key="10">
    <source>
        <dbReference type="ARBA" id="ARBA00023136"/>
    </source>
</evidence>
<name>A0A7H0SMV1_9CORY</name>